<dbReference type="GO" id="GO:0005790">
    <property type="term" value="C:smooth endoplasmic reticulum"/>
    <property type="evidence" value="ECO:0007669"/>
    <property type="project" value="TreeGrafter"/>
</dbReference>
<dbReference type="InterPro" id="IPR015925">
    <property type="entry name" value="Ryanodine_IP3_receptor"/>
</dbReference>
<reference evidence="1 2" key="1">
    <citation type="submission" date="2015-04" db="EMBL/GenBank/DDBJ databases">
        <title>Draft genome of the roundworm Trichinella nativa.</title>
        <authorList>
            <person name="Mitreva M."/>
        </authorList>
    </citation>
    <scope>NUCLEOTIDE SEQUENCE [LARGE SCALE GENOMIC DNA]</scope>
    <source>
        <strain evidence="1 2">ISS45</strain>
    </source>
</reference>
<proteinExistence type="predicted"/>
<sequence>MQNTSSSLLLNIPSLDNLLSNIEQLSNTNGKYQDAPAIFDVDIPMLCSYMSFWWQHGPTNNTQELIKFIFMCIMMLYEIYFRKNLSAVSSDHINRLFSACSRLICDHIGIAHADWICHLAPFITPMINYVTIEPVRDYLLPMAEKVRMQADLAFKEEEKHRMHPDVFDESTVIEVICITFIFNKSG</sequence>
<dbReference type="GO" id="GO:0030018">
    <property type="term" value="C:Z disc"/>
    <property type="evidence" value="ECO:0007669"/>
    <property type="project" value="TreeGrafter"/>
</dbReference>
<accession>A0A1Y3EK61</accession>
<dbReference type="GO" id="GO:0006941">
    <property type="term" value="P:striated muscle contraction"/>
    <property type="evidence" value="ECO:0007669"/>
    <property type="project" value="TreeGrafter"/>
</dbReference>
<dbReference type="GO" id="GO:0042383">
    <property type="term" value="C:sarcolemma"/>
    <property type="evidence" value="ECO:0007669"/>
    <property type="project" value="TreeGrafter"/>
</dbReference>
<dbReference type="PANTHER" id="PTHR46399">
    <property type="entry name" value="B30.2/SPRY DOMAIN-CONTAINING PROTEIN"/>
    <property type="match status" value="1"/>
</dbReference>
<dbReference type="GO" id="GO:0034704">
    <property type="term" value="C:calcium channel complex"/>
    <property type="evidence" value="ECO:0007669"/>
    <property type="project" value="TreeGrafter"/>
</dbReference>
<protein>
    <submittedName>
        <fullName evidence="1">Uncharacterized protein</fullName>
    </submittedName>
</protein>
<dbReference type="GO" id="GO:0005219">
    <property type="term" value="F:ryanodine-sensitive calcium-release channel activity"/>
    <property type="evidence" value="ECO:0007669"/>
    <property type="project" value="TreeGrafter"/>
</dbReference>
<dbReference type="PANTHER" id="PTHR46399:SF8">
    <property type="entry name" value="B30.2_SPRY DOMAIN-CONTAINING PROTEIN"/>
    <property type="match status" value="1"/>
</dbReference>
<dbReference type="GO" id="GO:0033017">
    <property type="term" value="C:sarcoplasmic reticulum membrane"/>
    <property type="evidence" value="ECO:0007669"/>
    <property type="project" value="TreeGrafter"/>
</dbReference>
<gene>
    <name evidence="1" type="ORF">D917_02014</name>
</gene>
<dbReference type="Proteomes" id="UP000243006">
    <property type="component" value="Unassembled WGS sequence"/>
</dbReference>
<comment type="caution">
    <text evidence="1">The sequence shown here is derived from an EMBL/GenBank/DDBJ whole genome shotgun (WGS) entry which is preliminary data.</text>
</comment>
<evidence type="ECO:0000313" key="2">
    <source>
        <dbReference type="Proteomes" id="UP000243006"/>
    </source>
</evidence>
<name>A0A1Y3EK61_9BILA</name>
<evidence type="ECO:0000313" key="1">
    <source>
        <dbReference type="EMBL" id="OUC45110.1"/>
    </source>
</evidence>
<dbReference type="AlphaFoldDB" id="A0A1Y3EK61"/>
<dbReference type="GO" id="GO:0014808">
    <property type="term" value="P:release of sequestered calcium ion into cytosol by sarcoplasmic reticulum"/>
    <property type="evidence" value="ECO:0007669"/>
    <property type="project" value="TreeGrafter"/>
</dbReference>
<dbReference type="EMBL" id="LVZM01010712">
    <property type="protein sequence ID" value="OUC45110.1"/>
    <property type="molecule type" value="Genomic_DNA"/>
</dbReference>
<organism evidence="1 2">
    <name type="scientific">Trichinella nativa</name>
    <dbReference type="NCBI Taxonomy" id="6335"/>
    <lineage>
        <taxon>Eukaryota</taxon>
        <taxon>Metazoa</taxon>
        <taxon>Ecdysozoa</taxon>
        <taxon>Nematoda</taxon>
        <taxon>Enoplea</taxon>
        <taxon>Dorylaimia</taxon>
        <taxon>Trichinellida</taxon>
        <taxon>Trichinellidae</taxon>
        <taxon>Trichinella</taxon>
    </lineage>
</organism>